<comment type="caution">
    <text evidence="4">The sequence shown here is derived from an EMBL/GenBank/DDBJ whole genome shotgun (WGS) entry which is preliminary data.</text>
</comment>
<evidence type="ECO:0000256" key="3">
    <source>
        <dbReference type="ARBA" id="ARBA00023134"/>
    </source>
</evidence>
<keyword evidence="3" id="KW-0342">GTP-binding</keyword>
<dbReference type="GO" id="GO:0007264">
    <property type="term" value="P:small GTPase-mediated signal transduction"/>
    <property type="evidence" value="ECO:0007669"/>
    <property type="project" value="InterPro"/>
</dbReference>
<keyword evidence="1" id="KW-0488">Methylation</keyword>
<reference evidence="4" key="1">
    <citation type="submission" date="2022-01" db="EMBL/GenBank/DDBJ databases">
        <title>Comparative genomics reveals a dynamic genome evolution in the ectomycorrhizal milk-cap (Lactarius) mushrooms.</title>
        <authorList>
            <consortium name="DOE Joint Genome Institute"/>
            <person name="Lebreton A."/>
            <person name="Tang N."/>
            <person name="Kuo A."/>
            <person name="LaButti K."/>
            <person name="Drula E."/>
            <person name="Barry K."/>
            <person name="Clum A."/>
            <person name="Lipzen A."/>
            <person name="Mousain D."/>
            <person name="Ng V."/>
            <person name="Wang R."/>
            <person name="Wang X."/>
            <person name="Dai Y."/>
            <person name="Henrissat B."/>
            <person name="Grigoriev I.V."/>
            <person name="Guerin-Laguette A."/>
            <person name="Yu F."/>
            <person name="Martin F.M."/>
        </authorList>
    </citation>
    <scope>NUCLEOTIDE SEQUENCE</scope>
    <source>
        <strain evidence="4">QP</strain>
    </source>
</reference>
<dbReference type="NCBIfam" id="TIGR00231">
    <property type="entry name" value="small_GTP"/>
    <property type="match status" value="1"/>
</dbReference>
<gene>
    <name evidence="4" type="ORF">EDB92DRAFT_2055712</name>
</gene>
<dbReference type="SMART" id="SM00175">
    <property type="entry name" value="RAB"/>
    <property type="match status" value="1"/>
</dbReference>
<accession>A0AAD4L776</accession>
<keyword evidence="2" id="KW-0547">Nucleotide-binding</keyword>
<dbReference type="GO" id="GO:0051301">
    <property type="term" value="P:cell division"/>
    <property type="evidence" value="ECO:0007669"/>
    <property type="project" value="UniProtKB-KW"/>
</dbReference>
<evidence type="ECO:0000313" key="4">
    <source>
        <dbReference type="EMBL" id="KAH8980890.1"/>
    </source>
</evidence>
<evidence type="ECO:0000313" key="5">
    <source>
        <dbReference type="Proteomes" id="UP001201163"/>
    </source>
</evidence>
<dbReference type="InterPro" id="IPR027417">
    <property type="entry name" value="P-loop_NTPase"/>
</dbReference>
<keyword evidence="4" id="KW-0131">Cell cycle</keyword>
<evidence type="ECO:0000256" key="1">
    <source>
        <dbReference type="ARBA" id="ARBA00022481"/>
    </source>
</evidence>
<keyword evidence="4" id="KW-0132">Cell division</keyword>
<dbReference type="PANTHER" id="PTHR24072">
    <property type="entry name" value="RHO FAMILY GTPASE"/>
    <property type="match status" value="1"/>
</dbReference>
<dbReference type="Pfam" id="PF00071">
    <property type="entry name" value="Ras"/>
    <property type="match status" value="2"/>
</dbReference>
<dbReference type="InterPro" id="IPR005225">
    <property type="entry name" value="Small_GTP-bd"/>
</dbReference>
<dbReference type="SMART" id="SM00173">
    <property type="entry name" value="RAS"/>
    <property type="match status" value="1"/>
</dbReference>
<keyword evidence="5" id="KW-1185">Reference proteome</keyword>
<dbReference type="InterPro" id="IPR003578">
    <property type="entry name" value="Small_GTPase_Rho"/>
</dbReference>
<protein>
    <submittedName>
        <fullName evidence="4">Cell division control protein 42</fullName>
    </submittedName>
</protein>
<dbReference type="Gene3D" id="3.40.50.300">
    <property type="entry name" value="P-loop containing nucleotide triphosphate hydrolases"/>
    <property type="match status" value="1"/>
</dbReference>
<dbReference type="PRINTS" id="PR00449">
    <property type="entry name" value="RASTRNSFRMNG"/>
</dbReference>
<organism evidence="4 5">
    <name type="scientific">Lactarius akahatsu</name>
    <dbReference type="NCBI Taxonomy" id="416441"/>
    <lineage>
        <taxon>Eukaryota</taxon>
        <taxon>Fungi</taxon>
        <taxon>Dikarya</taxon>
        <taxon>Basidiomycota</taxon>
        <taxon>Agaricomycotina</taxon>
        <taxon>Agaricomycetes</taxon>
        <taxon>Russulales</taxon>
        <taxon>Russulaceae</taxon>
        <taxon>Lactarius</taxon>
    </lineage>
</organism>
<proteinExistence type="predicted"/>
<name>A0AAD4L776_9AGAM</name>
<dbReference type="PROSITE" id="PS51420">
    <property type="entry name" value="RHO"/>
    <property type="match status" value="1"/>
</dbReference>
<dbReference type="SUPFAM" id="SSF52540">
    <property type="entry name" value="P-loop containing nucleoside triphosphate hydrolases"/>
    <property type="match status" value="1"/>
</dbReference>
<dbReference type="GO" id="GO:0005525">
    <property type="term" value="F:GTP binding"/>
    <property type="evidence" value="ECO:0007669"/>
    <property type="project" value="UniProtKB-KW"/>
</dbReference>
<evidence type="ECO:0000256" key="2">
    <source>
        <dbReference type="ARBA" id="ARBA00022741"/>
    </source>
</evidence>
<dbReference type="SMART" id="SM00174">
    <property type="entry name" value="RHO"/>
    <property type="match status" value="1"/>
</dbReference>
<sequence>MMCVVVGDGTVGKTYLLILYTTNKSPSVYVPAVLDSYVVTVIIGDDPYTLGLFDTTGQEDHDRLHPLSYTQTDCHFTHLVRKCHHCPGNPCLIVGTQVDLHDDPHVMEKLQRQVAPEQGDRFPSELGAVKYVECSALTQKGLKNIFNEAIVAALEPLVLKKRSRRIVV</sequence>
<dbReference type="EMBL" id="JAKELL010000127">
    <property type="protein sequence ID" value="KAH8980890.1"/>
    <property type="molecule type" value="Genomic_DNA"/>
</dbReference>
<dbReference type="GO" id="GO:0003924">
    <property type="term" value="F:GTPase activity"/>
    <property type="evidence" value="ECO:0007669"/>
    <property type="project" value="InterPro"/>
</dbReference>
<dbReference type="AlphaFoldDB" id="A0AAD4L776"/>
<dbReference type="InterPro" id="IPR001806">
    <property type="entry name" value="Small_GTPase"/>
</dbReference>
<dbReference type="Proteomes" id="UP001201163">
    <property type="component" value="Unassembled WGS sequence"/>
</dbReference>